<accession>A0A9P5ZXB9</accession>
<comment type="caution">
    <text evidence="1">The sequence shown here is derived from an EMBL/GenBank/DDBJ whole genome shotgun (WGS) entry which is preliminary data.</text>
</comment>
<evidence type="ECO:0000313" key="2">
    <source>
        <dbReference type="Proteomes" id="UP000807025"/>
    </source>
</evidence>
<feature type="non-terminal residue" evidence="1">
    <location>
        <position position="1"/>
    </location>
</feature>
<dbReference type="EMBL" id="MU154556">
    <property type="protein sequence ID" value="KAF9496023.1"/>
    <property type="molecule type" value="Genomic_DNA"/>
</dbReference>
<organism evidence="1 2">
    <name type="scientific">Pleurotus eryngii</name>
    <name type="common">Boletus of the steppes</name>
    <dbReference type="NCBI Taxonomy" id="5323"/>
    <lineage>
        <taxon>Eukaryota</taxon>
        <taxon>Fungi</taxon>
        <taxon>Dikarya</taxon>
        <taxon>Basidiomycota</taxon>
        <taxon>Agaricomycotina</taxon>
        <taxon>Agaricomycetes</taxon>
        <taxon>Agaricomycetidae</taxon>
        <taxon>Agaricales</taxon>
        <taxon>Pleurotineae</taxon>
        <taxon>Pleurotaceae</taxon>
        <taxon>Pleurotus</taxon>
    </lineage>
</organism>
<protein>
    <submittedName>
        <fullName evidence="1">Uncharacterized protein</fullName>
    </submittedName>
</protein>
<dbReference type="AlphaFoldDB" id="A0A9P5ZXB9"/>
<reference evidence="1" key="1">
    <citation type="submission" date="2020-11" db="EMBL/GenBank/DDBJ databases">
        <authorList>
            <consortium name="DOE Joint Genome Institute"/>
            <person name="Ahrendt S."/>
            <person name="Riley R."/>
            <person name="Andreopoulos W."/>
            <person name="Labutti K."/>
            <person name="Pangilinan J."/>
            <person name="Ruiz-Duenas F.J."/>
            <person name="Barrasa J.M."/>
            <person name="Sanchez-Garcia M."/>
            <person name="Camarero S."/>
            <person name="Miyauchi S."/>
            <person name="Serrano A."/>
            <person name="Linde D."/>
            <person name="Babiker R."/>
            <person name="Drula E."/>
            <person name="Ayuso-Fernandez I."/>
            <person name="Pacheco R."/>
            <person name="Padilla G."/>
            <person name="Ferreira P."/>
            <person name="Barriuso J."/>
            <person name="Kellner H."/>
            <person name="Castanera R."/>
            <person name="Alfaro M."/>
            <person name="Ramirez L."/>
            <person name="Pisabarro A.G."/>
            <person name="Kuo A."/>
            <person name="Tritt A."/>
            <person name="Lipzen A."/>
            <person name="He G."/>
            <person name="Yan M."/>
            <person name="Ng V."/>
            <person name="Cullen D."/>
            <person name="Martin F."/>
            <person name="Rosso M.-N."/>
            <person name="Henrissat B."/>
            <person name="Hibbett D."/>
            <person name="Martinez A.T."/>
            <person name="Grigoriev I.V."/>
        </authorList>
    </citation>
    <scope>NUCLEOTIDE SEQUENCE</scope>
    <source>
        <strain evidence="1">ATCC 90797</strain>
    </source>
</reference>
<keyword evidence="2" id="KW-1185">Reference proteome</keyword>
<dbReference type="Proteomes" id="UP000807025">
    <property type="component" value="Unassembled WGS sequence"/>
</dbReference>
<dbReference type="OrthoDB" id="3223501at2759"/>
<proteinExistence type="predicted"/>
<name>A0A9P5ZXB9_PLEER</name>
<gene>
    <name evidence="1" type="ORF">BDN71DRAFT_1390282</name>
</gene>
<sequence>QRIHFRGLEDDPVGMWAAIEKAHLSKKPGAHFNAYDDLFSIHKEDNEGLIDLEVVKL</sequence>
<evidence type="ECO:0000313" key="1">
    <source>
        <dbReference type="EMBL" id="KAF9496023.1"/>
    </source>
</evidence>